<dbReference type="SMART" id="SM00980">
    <property type="entry name" value="THAP"/>
    <property type="match status" value="1"/>
</dbReference>
<dbReference type="PANTHER" id="PTHR46600:SF11">
    <property type="entry name" value="THAP DOMAIN-CONTAINING PROTEIN 10"/>
    <property type="match status" value="1"/>
</dbReference>
<name>A0AAV0WUZ7_9HEMI</name>
<gene>
    <name evidence="8" type="ORF">MEUPH1_LOCUS15148</name>
</gene>
<protein>
    <recommendedName>
        <fullName evidence="7">THAP-type domain-containing protein</fullName>
    </recommendedName>
</protein>
<dbReference type="SMART" id="SM00692">
    <property type="entry name" value="DM3"/>
    <property type="match status" value="1"/>
</dbReference>
<keyword evidence="1" id="KW-0479">Metal-binding</keyword>
<evidence type="ECO:0000313" key="8">
    <source>
        <dbReference type="EMBL" id="CAI6359770.1"/>
    </source>
</evidence>
<feature type="region of interest" description="Disordered" evidence="6">
    <location>
        <begin position="367"/>
        <end position="386"/>
    </location>
</feature>
<dbReference type="SUPFAM" id="SSF57716">
    <property type="entry name" value="Glucocorticoid receptor-like (DNA-binding domain)"/>
    <property type="match status" value="1"/>
</dbReference>
<evidence type="ECO:0000256" key="5">
    <source>
        <dbReference type="PROSITE-ProRule" id="PRU00309"/>
    </source>
</evidence>
<dbReference type="InterPro" id="IPR038441">
    <property type="entry name" value="THAP_Znf_sf"/>
</dbReference>
<dbReference type="GO" id="GO:0008270">
    <property type="term" value="F:zinc ion binding"/>
    <property type="evidence" value="ECO:0007669"/>
    <property type="project" value="UniProtKB-KW"/>
</dbReference>
<proteinExistence type="predicted"/>
<dbReference type="Pfam" id="PF05485">
    <property type="entry name" value="THAP"/>
    <property type="match status" value="1"/>
</dbReference>
<keyword evidence="2 5" id="KW-0863">Zinc-finger</keyword>
<organism evidence="8 9">
    <name type="scientific">Macrosiphum euphorbiae</name>
    <name type="common">potato aphid</name>
    <dbReference type="NCBI Taxonomy" id="13131"/>
    <lineage>
        <taxon>Eukaryota</taxon>
        <taxon>Metazoa</taxon>
        <taxon>Ecdysozoa</taxon>
        <taxon>Arthropoda</taxon>
        <taxon>Hexapoda</taxon>
        <taxon>Insecta</taxon>
        <taxon>Pterygota</taxon>
        <taxon>Neoptera</taxon>
        <taxon>Paraneoptera</taxon>
        <taxon>Hemiptera</taxon>
        <taxon>Sternorrhyncha</taxon>
        <taxon>Aphidomorpha</taxon>
        <taxon>Aphidoidea</taxon>
        <taxon>Aphididae</taxon>
        <taxon>Macrosiphini</taxon>
        <taxon>Macrosiphum</taxon>
    </lineage>
</organism>
<sequence>MAPKKCTIACVFCLSTQYKNPSISLHSFPKDQSRRSLWLTACGLTEDDYKPSRKLCSQHFDQDCFKTGTTLNILKPNSVPTKFNKHSKEFFISTSSRKNMPEMSSPEVIYQIDDQAVSTVKFETVSNYEIETVSNCEIETAYNCEMETAYNCEMETVSNYEMETVSNYEIESVSNCEMETAYNCETSQMYDTPKRKRKPRKYYVGDVTTPDLATPRKAKRNFLKAQYKIIEQRNKIKYLNLKVSRLRKRLSSMAELLNHLKKKNFLTEQAHDTILVNLISIDMNVNCLCCDKCFNGSWVTDRDKAIFFSDPHFIIFEPSAEFLDSGVRHSTASPWNASIEIDRCAHVMNAIVADGSEQTTNLLPLLPSAARPRSRGRRPTGRNLAS</sequence>
<comment type="caution">
    <text evidence="8">The sequence shown here is derived from an EMBL/GenBank/DDBJ whole genome shotgun (WGS) entry which is preliminary data.</text>
</comment>
<evidence type="ECO:0000256" key="4">
    <source>
        <dbReference type="ARBA" id="ARBA00023125"/>
    </source>
</evidence>
<dbReference type="PROSITE" id="PS50950">
    <property type="entry name" value="ZF_THAP"/>
    <property type="match status" value="1"/>
</dbReference>
<dbReference type="EMBL" id="CARXXK010000002">
    <property type="protein sequence ID" value="CAI6359770.1"/>
    <property type="molecule type" value="Genomic_DNA"/>
</dbReference>
<dbReference type="PANTHER" id="PTHR46600">
    <property type="entry name" value="THAP DOMAIN-CONTAINING"/>
    <property type="match status" value="1"/>
</dbReference>
<dbReference type="Gene3D" id="6.20.210.20">
    <property type="entry name" value="THAP domain"/>
    <property type="match status" value="1"/>
</dbReference>
<accession>A0AAV0WUZ7</accession>
<keyword evidence="9" id="KW-1185">Reference proteome</keyword>
<dbReference type="GO" id="GO:0043565">
    <property type="term" value="F:sequence-specific DNA binding"/>
    <property type="evidence" value="ECO:0007669"/>
    <property type="project" value="InterPro"/>
</dbReference>
<evidence type="ECO:0000259" key="7">
    <source>
        <dbReference type="PROSITE" id="PS50950"/>
    </source>
</evidence>
<feature type="domain" description="THAP-type" evidence="7">
    <location>
        <begin position="1"/>
        <end position="83"/>
    </location>
</feature>
<dbReference type="InterPro" id="IPR026516">
    <property type="entry name" value="THAP1/10"/>
</dbReference>
<evidence type="ECO:0000256" key="2">
    <source>
        <dbReference type="ARBA" id="ARBA00022771"/>
    </source>
</evidence>
<evidence type="ECO:0000256" key="1">
    <source>
        <dbReference type="ARBA" id="ARBA00022723"/>
    </source>
</evidence>
<dbReference type="AlphaFoldDB" id="A0AAV0WUZ7"/>
<evidence type="ECO:0000313" key="9">
    <source>
        <dbReference type="Proteomes" id="UP001160148"/>
    </source>
</evidence>
<evidence type="ECO:0000256" key="6">
    <source>
        <dbReference type="SAM" id="MobiDB-lite"/>
    </source>
</evidence>
<dbReference type="Proteomes" id="UP001160148">
    <property type="component" value="Unassembled WGS sequence"/>
</dbReference>
<keyword evidence="3" id="KW-0862">Zinc</keyword>
<dbReference type="InterPro" id="IPR006612">
    <property type="entry name" value="THAP_Znf"/>
</dbReference>
<evidence type="ECO:0000256" key="3">
    <source>
        <dbReference type="ARBA" id="ARBA00022833"/>
    </source>
</evidence>
<keyword evidence="4 5" id="KW-0238">DNA-binding</keyword>
<reference evidence="8 9" key="1">
    <citation type="submission" date="2023-01" db="EMBL/GenBank/DDBJ databases">
        <authorList>
            <person name="Whitehead M."/>
        </authorList>
    </citation>
    <scope>NUCLEOTIDE SEQUENCE [LARGE SCALE GENOMIC DNA]</scope>
</reference>